<dbReference type="PROSITE" id="PS50005">
    <property type="entry name" value="TPR"/>
    <property type="match status" value="1"/>
</dbReference>
<dbReference type="SUPFAM" id="SSF48452">
    <property type="entry name" value="TPR-like"/>
    <property type="match status" value="1"/>
</dbReference>
<dbReference type="Gene3D" id="1.25.40.10">
    <property type="entry name" value="Tetratricopeptide repeat domain"/>
    <property type="match status" value="1"/>
</dbReference>
<feature type="repeat" description="TPR" evidence="1">
    <location>
        <begin position="210"/>
        <end position="243"/>
    </location>
</feature>
<keyword evidence="3" id="KW-1185">Reference proteome</keyword>
<name>A0A239G3Z5_9ACTN</name>
<dbReference type="EMBL" id="FZOF01000007">
    <property type="protein sequence ID" value="SNS63153.1"/>
    <property type="molecule type" value="Genomic_DNA"/>
</dbReference>
<dbReference type="AlphaFoldDB" id="A0A239G3Z5"/>
<gene>
    <name evidence="2" type="ORF">SAMN05216252_107190</name>
</gene>
<dbReference type="RefSeq" id="WP_089224637.1">
    <property type="nucleotide sequence ID" value="NZ_FZOF01000007.1"/>
</dbReference>
<accession>A0A239G3Z5</accession>
<evidence type="ECO:0000313" key="2">
    <source>
        <dbReference type="EMBL" id="SNS63153.1"/>
    </source>
</evidence>
<dbReference type="InterPro" id="IPR019734">
    <property type="entry name" value="TPR_rpt"/>
</dbReference>
<protein>
    <submittedName>
        <fullName evidence="2">Tetratricopeptide repeat-containing protein</fullName>
    </submittedName>
</protein>
<proteinExistence type="predicted"/>
<dbReference type="Proteomes" id="UP000198280">
    <property type="component" value="Unassembled WGS sequence"/>
</dbReference>
<reference evidence="2 3" key="1">
    <citation type="submission" date="2017-06" db="EMBL/GenBank/DDBJ databases">
        <authorList>
            <person name="Kim H.J."/>
            <person name="Triplett B.A."/>
        </authorList>
    </citation>
    <scope>NUCLEOTIDE SEQUENCE [LARGE SCALE GENOMIC DNA]</scope>
    <source>
        <strain evidence="2 3">CGMCC 4.1858</strain>
    </source>
</reference>
<dbReference type="InterPro" id="IPR011990">
    <property type="entry name" value="TPR-like_helical_dom_sf"/>
</dbReference>
<evidence type="ECO:0000313" key="3">
    <source>
        <dbReference type="Proteomes" id="UP000198280"/>
    </source>
</evidence>
<keyword evidence="1" id="KW-0802">TPR repeat</keyword>
<evidence type="ECO:0000256" key="1">
    <source>
        <dbReference type="PROSITE-ProRule" id="PRU00339"/>
    </source>
</evidence>
<organism evidence="2 3">
    <name type="scientific">Actinacidiphila glaucinigra</name>
    <dbReference type="NCBI Taxonomy" id="235986"/>
    <lineage>
        <taxon>Bacteria</taxon>
        <taxon>Bacillati</taxon>
        <taxon>Actinomycetota</taxon>
        <taxon>Actinomycetes</taxon>
        <taxon>Kitasatosporales</taxon>
        <taxon>Streptomycetaceae</taxon>
        <taxon>Actinacidiphila</taxon>
    </lineage>
</organism>
<sequence length="606" mass="65062">MHDHPEGRESGARLEAEGDVATARIALAGGDLGHAARHLEDALARDPGLPEIHEALAEFAARVGGAEAALTYFAPEERAFIGTVAARGHLCAVAGHWDEAVGLLAQCAGHEPQRAWLDVAWLCRPGIAELVAPDTVARAAARVAPQLPDPVDEERRGPLLPLLDLVRASAARHPDHTMLLWCGSTLARRMGGTEEAVGWARRSYELEPSHPAAVMLGYALRSAGRSEEALEVWRREVARDPSDLDLYVDIAELLDGLGRPAEGVAWAERALAADPSHPKAAPAVHALRHAVEPDLRHLVALADHLRAEPGHGYAADLLARLSQGTPWLNWIPGGNEAVVSLLHQALGQSVPGDAGLTLTISALEPPSALLALRAAYPNAVTEIQSVPEPDLRIPPRPVEVALWAYEGTTARPAVRPPSPEAAEAVRRLAWHGWPHLVAAYDDAVALSALDPEDLLGVLVHPPAPREDEMGRALAAQAPDLWIRCVQVWACLGLAHHRTDEPWAVSRRRALLVDVLNNAEDWVCEAAALAIVATAWTDPAVRKDAAELVGRRLLDALKARRTRVVTLTWSLCHLALATPELIPQVAALATDILRMIDTEDEEVAAGE</sequence>